<dbReference type="Gene3D" id="2.60.40.740">
    <property type="match status" value="1"/>
</dbReference>
<dbReference type="AlphaFoldDB" id="A0A418Y0F5"/>
<accession>A0A418Y0F5</accession>
<sequence length="131" mass="14384">METFLVTEKDGKETVVATEQASPGDVVEYRLTYQNTGEQPLSGLVITGPVPANTAYVGGSADTKVDAAFTVSIDNGTSFLAEPVTREVKDKDGRTKNVTVPPSDYTQVRWQPKGSLQPDQEQQYRYRVKVQ</sequence>
<gene>
    <name evidence="2" type="ORF">D4A39_05420</name>
</gene>
<feature type="compositionally biased region" description="Basic and acidic residues" evidence="1">
    <location>
        <begin position="84"/>
        <end position="95"/>
    </location>
</feature>
<reference evidence="2 3" key="1">
    <citation type="submission" date="2018-09" db="EMBL/GenBank/DDBJ databases">
        <title>Alcanivorax profundi sp. nov., isolated from 1000 m-depth seawater of the Mariana Trench.</title>
        <authorList>
            <person name="Liu J."/>
        </authorList>
    </citation>
    <scope>NUCLEOTIDE SEQUENCE [LARGE SCALE GENOMIC DNA]</scope>
    <source>
        <strain evidence="2 3">MTEO17</strain>
    </source>
</reference>
<comment type="caution">
    <text evidence="2">The sequence shown here is derived from an EMBL/GenBank/DDBJ whole genome shotgun (WGS) entry which is preliminary data.</text>
</comment>
<keyword evidence="3" id="KW-1185">Reference proteome</keyword>
<organism evidence="2 3">
    <name type="scientific">Alcanivorax profundi</name>
    <dbReference type="NCBI Taxonomy" id="2338368"/>
    <lineage>
        <taxon>Bacteria</taxon>
        <taxon>Pseudomonadati</taxon>
        <taxon>Pseudomonadota</taxon>
        <taxon>Gammaproteobacteria</taxon>
        <taxon>Oceanospirillales</taxon>
        <taxon>Alcanivoracaceae</taxon>
        <taxon>Alcanivorax</taxon>
    </lineage>
</organism>
<dbReference type="PIRSF" id="PIRSF014979">
    <property type="entry name" value="UCP014979"/>
    <property type="match status" value="1"/>
</dbReference>
<dbReference type="NCBIfam" id="TIGR01451">
    <property type="entry name" value="B_ant_repeat"/>
    <property type="match status" value="1"/>
</dbReference>
<evidence type="ECO:0000313" key="2">
    <source>
        <dbReference type="EMBL" id="RJG18764.1"/>
    </source>
</evidence>
<proteinExistence type="predicted"/>
<protein>
    <submittedName>
        <fullName evidence="2">DUF11 domain-containing protein</fullName>
    </submittedName>
</protein>
<dbReference type="EMBL" id="QYYA01000002">
    <property type="protein sequence ID" value="RJG18764.1"/>
    <property type="molecule type" value="Genomic_DNA"/>
</dbReference>
<dbReference type="InterPro" id="IPR047589">
    <property type="entry name" value="DUF11_rpt"/>
</dbReference>
<evidence type="ECO:0000313" key="3">
    <source>
        <dbReference type="Proteomes" id="UP000283734"/>
    </source>
</evidence>
<dbReference type="Proteomes" id="UP000283734">
    <property type="component" value="Unassembled WGS sequence"/>
</dbReference>
<feature type="region of interest" description="Disordered" evidence="1">
    <location>
        <begin position="84"/>
        <end position="131"/>
    </location>
</feature>
<dbReference type="InterPro" id="IPR014468">
    <property type="entry name" value="UCP014979"/>
</dbReference>
<dbReference type="OrthoDB" id="200318at2"/>
<feature type="compositionally biased region" description="Polar residues" evidence="1">
    <location>
        <begin position="96"/>
        <end position="109"/>
    </location>
</feature>
<name>A0A418Y0F5_9GAMM</name>
<evidence type="ECO:0000256" key="1">
    <source>
        <dbReference type="SAM" id="MobiDB-lite"/>
    </source>
</evidence>